<dbReference type="EMBL" id="BIFH01000021">
    <property type="protein sequence ID" value="GCD96647.1"/>
    <property type="molecule type" value="Genomic_DNA"/>
</dbReference>
<name>A0A401YPY0_9ACTN</name>
<keyword evidence="2" id="KW-0238">DNA-binding</keyword>
<dbReference type="InterPro" id="IPR039422">
    <property type="entry name" value="MarR/SlyA-like"/>
</dbReference>
<comment type="caution">
    <text evidence="5">The sequence shown here is derived from an EMBL/GenBank/DDBJ whole genome shotgun (WGS) entry which is preliminary data.</text>
</comment>
<dbReference type="Gene3D" id="1.10.10.10">
    <property type="entry name" value="Winged helix-like DNA-binding domain superfamily/Winged helix DNA-binding domain"/>
    <property type="match status" value="1"/>
</dbReference>
<evidence type="ECO:0000256" key="3">
    <source>
        <dbReference type="ARBA" id="ARBA00023163"/>
    </source>
</evidence>
<proteinExistence type="predicted"/>
<protein>
    <submittedName>
        <fullName evidence="5">MarR family transcriptional regulator</fullName>
    </submittedName>
</protein>
<feature type="domain" description="HTH marR-type" evidence="4">
    <location>
        <begin position="1"/>
        <end position="134"/>
    </location>
</feature>
<dbReference type="PRINTS" id="PR00598">
    <property type="entry name" value="HTHMARR"/>
</dbReference>
<dbReference type="GO" id="GO:0003700">
    <property type="term" value="F:DNA-binding transcription factor activity"/>
    <property type="evidence" value="ECO:0007669"/>
    <property type="project" value="InterPro"/>
</dbReference>
<dbReference type="InterPro" id="IPR036388">
    <property type="entry name" value="WH-like_DNA-bd_sf"/>
</dbReference>
<keyword evidence="6" id="KW-1185">Reference proteome</keyword>
<evidence type="ECO:0000259" key="4">
    <source>
        <dbReference type="PROSITE" id="PS50995"/>
    </source>
</evidence>
<accession>A0A401YPY0</accession>
<evidence type="ECO:0000313" key="5">
    <source>
        <dbReference type="EMBL" id="GCD96647.1"/>
    </source>
</evidence>
<dbReference type="PANTHER" id="PTHR33164:SF99">
    <property type="entry name" value="MARR FAMILY REGULATORY PROTEIN"/>
    <property type="match status" value="1"/>
</dbReference>
<dbReference type="PROSITE" id="PS50995">
    <property type="entry name" value="HTH_MARR_2"/>
    <property type="match status" value="1"/>
</dbReference>
<gene>
    <name evidence="5" type="ORF">EHYA_04334</name>
</gene>
<evidence type="ECO:0000256" key="1">
    <source>
        <dbReference type="ARBA" id="ARBA00023015"/>
    </source>
</evidence>
<dbReference type="RefSeq" id="WP_126638679.1">
    <property type="nucleotide sequence ID" value="NZ_BIFH01000021.1"/>
</dbReference>
<reference evidence="5 6" key="1">
    <citation type="submission" date="2018-12" db="EMBL/GenBank/DDBJ databases">
        <title>Draft genome sequence of Embleya hyalina NBRC 13850T.</title>
        <authorList>
            <person name="Komaki H."/>
            <person name="Hosoyama A."/>
            <person name="Kimura A."/>
            <person name="Ichikawa N."/>
            <person name="Tamura T."/>
        </authorList>
    </citation>
    <scope>NUCLEOTIDE SEQUENCE [LARGE SCALE GENOMIC DNA]</scope>
    <source>
        <strain evidence="5 6">NBRC 13850</strain>
    </source>
</reference>
<evidence type="ECO:0000313" key="6">
    <source>
        <dbReference type="Proteomes" id="UP000286931"/>
    </source>
</evidence>
<organism evidence="5 6">
    <name type="scientific">Embleya hyalina</name>
    <dbReference type="NCBI Taxonomy" id="516124"/>
    <lineage>
        <taxon>Bacteria</taxon>
        <taxon>Bacillati</taxon>
        <taxon>Actinomycetota</taxon>
        <taxon>Actinomycetes</taxon>
        <taxon>Kitasatosporales</taxon>
        <taxon>Streptomycetaceae</taxon>
        <taxon>Embleya</taxon>
    </lineage>
</organism>
<dbReference type="GO" id="GO:0003677">
    <property type="term" value="F:DNA binding"/>
    <property type="evidence" value="ECO:0007669"/>
    <property type="project" value="UniProtKB-KW"/>
</dbReference>
<keyword evidence="3" id="KW-0804">Transcription</keyword>
<dbReference type="InterPro" id="IPR000835">
    <property type="entry name" value="HTH_MarR-typ"/>
</dbReference>
<dbReference type="Proteomes" id="UP000286931">
    <property type="component" value="Unassembled WGS sequence"/>
</dbReference>
<dbReference type="InterPro" id="IPR036390">
    <property type="entry name" value="WH_DNA-bd_sf"/>
</dbReference>
<dbReference type="Pfam" id="PF12802">
    <property type="entry name" value="MarR_2"/>
    <property type="match status" value="1"/>
</dbReference>
<dbReference type="OrthoDB" id="122135at2"/>
<evidence type="ECO:0000256" key="2">
    <source>
        <dbReference type="ARBA" id="ARBA00023125"/>
    </source>
</evidence>
<dbReference type="PROSITE" id="PS01117">
    <property type="entry name" value="HTH_MARR_1"/>
    <property type="match status" value="1"/>
</dbReference>
<dbReference type="SUPFAM" id="SSF46785">
    <property type="entry name" value="Winged helix' DNA-binding domain"/>
    <property type="match status" value="1"/>
</dbReference>
<dbReference type="AlphaFoldDB" id="A0A401YPY0"/>
<sequence length="146" mass="15889">MDFGLLLGHAYESFVQELHAHLTANGATVVGASYGFVLRTLDVAAVTTSQLGDRLGITAQGAAKIVDDMVAAGYVERRPDPADGRAKRLYLSPEGRELLDRVRAFHADFERRLAERLGAENVATTREVLSRVVATTSDSTRLFRSV</sequence>
<dbReference type="InterPro" id="IPR023187">
    <property type="entry name" value="Tscrpt_reg_MarR-type_CS"/>
</dbReference>
<dbReference type="SMART" id="SM00347">
    <property type="entry name" value="HTH_MARR"/>
    <property type="match status" value="1"/>
</dbReference>
<dbReference type="PANTHER" id="PTHR33164">
    <property type="entry name" value="TRANSCRIPTIONAL REGULATOR, MARR FAMILY"/>
    <property type="match status" value="1"/>
</dbReference>
<keyword evidence="1" id="KW-0805">Transcription regulation</keyword>
<dbReference type="GO" id="GO:0006950">
    <property type="term" value="P:response to stress"/>
    <property type="evidence" value="ECO:0007669"/>
    <property type="project" value="TreeGrafter"/>
</dbReference>